<dbReference type="RefSeq" id="WP_185055072.1">
    <property type="nucleotide sequence ID" value="NZ_BAABIX010000018.1"/>
</dbReference>
<organism evidence="1 2">
    <name type="scientific">Thermocatellispora tengchongensis</name>
    <dbReference type="NCBI Taxonomy" id="1073253"/>
    <lineage>
        <taxon>Bacteria</taxon>
        <taxon>Bacillati</taxon>
        <taxon>Actinomycetota</taxon>
        <taxon>Actinomycetes</taxon>
        <taxon>Streptosporangiales</taxon>
        <taxon>Streptosporangiaceae</taxon>
        <taxon>Thermocatellispora</taxon>
    </lineage>
</organism>
<accession>A0A840PF16</accession>
<dbReference type="Pfam" id="PF02575">
    <property type="entry name" value="YbaB_DNA_bd"/>
    <property type="match status" value="1"/>
</dbReference>
<keyword evidence="1" id="KW-0238">DNA-binding</keyword>
<reference evidence="1 2" key="1">
    <citation type="submission" date="2020-08" db="EMBL/GenBank/DDBJ databases">
        <title>Genomic Encyclopedia of Type Strains, Phase IV (KMG-IV): sequencing the most valuable type-strain genomes for metagenomic binning, comparative biology and taxonomic classification.</title>
        <authorList>
            <person name="Goeker M."/>
        </authorList>
    </citation>
    <scope>NUCLEOTIDE SEQUENCE [LARGE SCALE GENOMIC DNA]</scope>
    <source>
        <strain evidence="1 2">DSM 45615</strain>
    </source>
</reference>
<evidence type="ECO:0000313" key="2">
    <source>
        <dbReference type="Proteomes" id="UP000578449"/>
    </source>
</evidence>
<dbReference type="InterPro" id="IPR004401">
    <property type="entry name" value="YbaB/EbfC"/>
</dbReference>
<dbReference type="EMBL" id="JACHGN010000022">
    <property type="protein sequence ID" value="MBB5138188.1"/>
    <property type="molecule type" value="Genomic_DNA"/>
</dbReference>
<sequence length="142" mass="15605">MYDDVRAEDLERIARESEAAIARLGAAFTELDAVTGEGSGADGLARAVVDGSGGIIEITLEPRIMRLDSRSIAEAVTEAVRQAQQEARRRTEELVRAATGAADLSLDPEQIRRRFEELGESFTGLLDETARHADETARRYRM</sequence>
<comment type="caution">
    <text evidence="1">The sequence shown here is derived from an EMBL/GenBank/DDBJ whole genome shotgun (WGS) entry which is preliminary data.</text>
</comment>
<keyword evidence="2" id="KW-1185">Reference proteome</keyword>
<dbReference type="GO" id="GO:0003677">
    <property type="term" value="F:DNA binding"/>
    <property type="evidence" value="ECO:0007669"/>
    <property type="project" value="UniProtKB-KW"/>
</dbReference>
<name>A0A840PF16_9ACTN</name>
<dbReference type="InterPro" id="IPR036894">
    <property type="entry name" value="YbaB-like_sf"/>
</dbReference>
<dbReference type="Gene3D" id="3.30.1310.10">
    <property type="entry name" value="Nucleoid-associated protein YbaB-like domain"/>
    <property type="match status" value="1"/>
</dbReference>
<proteinExistence type="predicted"/>
<evidence type="ECO:0000313" key="1">
    <source>
        <dbReference type="EMBL" id="MBB5138188.1"/>
    </source>
</evidence>
<dbReference type="AlphaFoldDB" id="A0A840PF16"/>
<gene>
    <name evidence="1" type="ORF">HNP84_007941</name>
</gene>
<dbReference type="Proteomes" id="UP000578449">
    <property type="component" value="Unassembled WGS sequence"/>
</dbReference>
<protein>
    <submittedName>
        <fullName evidence="1">DNA-binding protein YbaB</fullName>
    </submittedName>
</protein>
<dbReference type="SUPFAM" id="SSF82607">
    <property type="entry name" value="YbaB-like"/>
    <property type="match status" value="1"/>
</dbReference>